<organism evidence="2 3">
    <name type="scientific">Cordyceps javanica</name>
    <dbReference type="NCBI Taxonomy" id="43265"/>
    <lineage>
        <taxon>Eukaryota</taxon>
        <taxon>Fungi</taxon>
        <taxon>Dikarya</taxon>
        <taxon>Ascomycota</taxon>
        <taxon>Pezizomycotina</taxon>
        <taxon>Sordariomycetes</taxon>
        <taxon>Hypocreomycetidae</taxon>
        <taxon>Hypocreales</taxon>
        <taxon>Cordycipitaceae</taxon>
        <taxon>Cordyceps</taxon>
    </lineage>
</organism>
<proteinExistence type="predicted"/>
<dbReference type="STRING" id="43265.A0A545VAE9"/>
<evidence type="ECO:0000313" key="3">
    <source>
        <dbReference type="Proteomes" id="UP000315783"/>
    </source>
</evidence>
<dbReference type="AlphaFoldDB" id="A0A545VAE9"/>
<dbReference type="OrthoDB" id="2898509at2759"/>
<evidence type="ECO:0000313" key="2">
    <source>
        <dbReference type="EMBL" id="TQV98700.1"/>
    </source>
</evidence>
<dbReference type="PANTHER" id="PTHR47534:SF3">
    <property type="entry name" value="ALCOHOL DEHYDROGENASE-LIKE C-TERMINAL DOMAIN-CONTAINING PROTEIN"/>
    <property type="match status" value="1"/>
</dbReference>
<dbReference type="PANTHER" id="PTHR47534">
    <property type="entry name" value="YALI0E05731P"/>
    <property type="match status" value="1"/>
</dbReference>
<dbReference type="SUPFAM" id="SSF51735">
    <property type="entry name" value="NAD(P)-binding Rossmann-fold domains"/>
    <property type="match status" value="1"/>
</dbReference>
<comment type="caution">
    <text evidence="2">The sequence shown here is derived from an EMBL/GenBank/DDBJ whole genome shotgun (WGS) entry which is preliminary data.</text>
</comment>
<accession>A0A545VAE9</accession>
<dbReference type="Pfam" id="PF00106">
    <property type="entry name" value="adh_short"/>
    <property type="match status" value="1"/>
</dbReference>
<reference evidence="2 3" key="1">
    <citation type="journal article" date="2019" name="Appl. Microbiol. Biotechnol.">
        <title>Genome sequence of Isaria javanica and comparative genome analysis insights into family S53 peptidase evolution in fungal entomopathogens.</title>
        <authorList>
            <person name="Lin R."/>
            <person name="Zhang X."/>
            <person name="Xin B."/>
            <person name="Zou M."/>
            <person name="Gao Y."/>
            <person name="Qin F."/>
            <person name="Hu Q."/>
            <person name="Xie B."/>
            <person name="Cheng X."/>
        </authorList>
    </citation>
    <scope>NUCLEOTIDE SEQUENCE [LARGE SCALE GENOMIC DNA]</scope>
    <source>
        <strain evidence="2 3">IJ1G</strain>
    </source>
</reference>
<name>A0A545VAE9_9HYPO</name>
<evidence type="ECO:0000256" key="1">
    <source>
        <dbReference type="ARBA" id="ARBA00023002"/>
    </source>
</evidence>
<dbReference type="GO" id="GO:0016491">
    <property type="term" value="F:oxidoreductase activity"/>
    <property type="evidence" value="ECO:0007669"/>
    <property type="project" value="UniProtKB-KW"/>
</dbReference>
<keyword evidence="1" id="KW-0560">Oxidoreductase</keyword>
<dbReference type="InterPro" id="IPR002347">
    <property type="entry name" value="SDR_fam"/>
</dbReference>
<dbReference type="Gene3D" id="3.40.50.720">
    <property type="entry name" value="NAD(P)-binding Rossmann-like Domain"/>
    <property type="match status" value="1"/>
</dbReference>
<dbReference type="Proteomes" id="UP000315783">
    <property type="component" value="Unassembled WGS sequence"/>
</dbReference>
<sequence length="337" mass="36370">MVTLAAAQASNAKIATSLPSGMVAVFVGGTSGIGEHTLKQFAEHAKSPRIYLVGRSQEAADRIICECAKLNPDGQYAFIESDVSLLKNVSQVCQRILSETRTVNLLFQSQGGLQMEKTSEGLPKAYVLPITSRVLFALALLPALQRASGLKRVVSVFAAGYEGPFDENDWSEYASKHPIMARGHLASMITMAHNVLARKAPDVSFIHNYPGAVKTNFGKDAKGVMSMVRMAFMLFGPLFLKYRSPEESSVLQLYGATSAAFLPAVGTAAGVPPPDRISVATGTYGKQGSGSYSLNALCERVSHDVEKRLVDALDNGVEDRLWAHIVCEIEQRIGKVY</sequence>
<keyword evidence="3" id="KW-1185">Reference proteome</keyword>
<gene>
    <name evidence="2" type="ORF">IF1G_02780</name>
</gene>
<dbReference type="EMBL" id="SPUK01000003">
    <property type="protein sequence ID" value="TQV98700.1"/>
    <property type="molecule type" value="Genomic_DNA"/>
</dbReference>
<dbReference type="InterPro" id="IPR052228">
    <property type="entry name" value="Sec_Metab_Biosynth_Oxidored"/>
</dbReference>
<dbReference type="InterPro" id="IPR036291">
    <property type="entry name" value="NAD(P)-bd_dom_sf"/>
</dbReference>
<protein>
    <submittedName>
        <fullName evidence="2">Short-chain dehydrogenases/reductase</fullName>
    </submittedName>
</protein>